<dbReference type="PANTHER" id="PTHR40697:SF2">
    <property type="entry name" value="ATP-NAD KINASE-RELATED"/>
    <property type="match status" value="1"/>
</dbReference>
<protein>
    <submittedName>
        <fullName evidence="1">ATP-NAD kinase family protein</fullName>
    </submittedName>
</protein>
<dbReference type="RefSeq" id="WP_316027398.1">
    <property type="nucleotide sequence ID" value="NZ_JAWDIO010000002.1"/>
</dbReference>
<dbReference type="Pfam" id="PF20143">
    <property type="entry name" value="NAD_kinase_C"/>
    <property type="match status" value="1"/>
</dbReference>
<dbReference type="SUPFAM" id="SSF111331">
    <property type="entry name" value="NAD kinase/diacylglycerol kinase-like"/>
    <property type="match status" value="1"/>
</dbReference>
<name>A0ABU3T0W1_9ALTE</name>
<dbReference type="Proteomes" id="UP001247805">
    <property type="component" value="Unassembled WGS sequence"/>
</dbReference>
<dbReference type="InterPro" id="IPR011386">
    <property type="entry name" value="Put_ATP-NAD_kin"/>
</dbReference>
<dbReference type="Pfam" id="PF01513">
    <property type="entry name" value="NAD_kinase"/>
    <property type="match status" value="1"/>
</dbReference>
<evidence type="ECO:0000313" key="1">
    <source>
        <dbReference type="EMBL" id="MDU0355880.1"/>
    </source>
</evidence>
<dbReference type="InterPro" id="IPR017438">
    <property type="entry name" value="ATP-NAD_kinase_N"/>
</dbReference>
<organism evidence="1 2">
    <name type="scientific">Paraglaciecola aquimarina</name>
    <dbReference type="NCBI Taxonomy" id="1235557"/>
    <lineage>
        <taxon>Bacteria</taxon>
        <taxon>Pseudomonadati</taxon>
        <taxon>Pseudomonadota</taxon>
        <taxon>Gammaproteobacteria</taxon>
        <taxon>Alteromonadales</taxon>
        <taxon>Alteromonadaceae</taxon>
        <taxon>Paraglaciecola</taxon>
    </lineage>
</organism>
<dbReference type="EMBL" id="JAWDIO010000002">
    <property type="protein sequence ID" value="MDU0355880.1"/>
    <property type="molecule type" value="Genomic_DNA"/>
</dbReference>
<accession>A0ABU3T0W1</accession>
<dbReference type="PIRSF" id="PIRSF016907">
    <property type="entry name" value="Kin_ATP-NAD"/>
    <property type="match status" value="1"/>
</dbReference>
<dbReference type="InterPro" id="IPR039065">
    <property type="entry name" value="AcoX-like"/>
</dbReference>
<dbReference type="Gene3D" id="3.40.50.10330">
    <property type="entry name" value="Probable inorganic polyphosphate/atp-NAD kinase, domain 1"/>
    <property type="match status" value="1"/>
</dbReference>
<proteinExistence type="predicted"/>
<keyword evidence="1" id="KW-0418">Kinase</keyword>
<sequence length="375" mass="40306">MFKLGLIINPYAGIGGALALKGSDGRDIRERAMALGAEKKALDKTRLGLQLILPIKHLVHFYIAAGEMGEDLIAQMGFDYTVVYHASKLQTESDDTESTAQALIEHSVDLVLFVGGDGTARNVCNIIAQSIPVLGIPAGCKIHSGVFAVTPQATGRVLEKVLKGEIVSVNTGDVMDIDEALFRQGKVSAKYYGEMHVPTELAYIQGVKMGGKESDELVLADIAAHVVELMEDNPTCLFVMGSGSTVDYVMQELQLENTLLGVDILLDQQLIAKDVTAEQLLQITRGQNCKLVITLIGGQGHILGRGNQQLSPEFLTALGKENIVLVATKSKLTGLQGRPLIVDSGDKIMDQNLAGLMTVVTGYRDQVLYPVADFT</sequence>
<dbReference type="InterPro" id="IPR002504">
    <property type="entry name" value="NADK"/>
</dbReference>
<dbReference type="GO" id="GO:0016301">
    <property type="term" value="F:kinase activity"/>
    <property type="evidence" value="ECO:0007669"/>
    <property type="project" value="UniProtKB-KW"/>
</dbReference>
<gene>
    <name evidence="1" type="ORF">RS130_20085</name>
</gene>
<evidence type="ECO:0000313" key="2">
    <source>
        <dbReference type="Proteomes" id="UP001247805"/>
    </source>
</evidence>
<keyword evidence="1" id="KW-0808">Transferase</keyword>
<comment type="caution">
    <text evidence="1">The sequence shown here is derived from an EMBL/GenBank/DDBJ whole genome shotgun (WGS) entry which is preliminary data.</text>
</comment>
<dbReference type="InterPro" id="IPR016064">
    <property type="entry name" value="NAD/diacylglycerol_kinase_sf"/>
</dbReference>
<keyword evidence="2" id="KW-1185">Reference proteome</keyword>
<reference evidence="1 2" key="1">
    <citation type="submission" date="2023-10" db="EMBL/GenBank/DDBJ databases">
        <title>Glaciecola aquimarina strain GGW-M5 nov., isolated from a coastal seawater.</title>
        <authorList>
            <person name="Bayburt H."/>
            <person name="Kim J.M."/>
            <person name="Choi B.J."/>
            <person name="Jeon C.O."/>
        </authorList>
    </citation>
    <scope>NUCLEOTIDE SEQUENCE [LARGE SCALE GENOMIC DNA]</scope>
    <source>
        <strain evidence="1 2">KCTC 32108</strain>
    </source>
</reference>
<dbReference type="PANTHER" id="PTHR40697">
    <property type="entry name" value="ACETOIN CATABOLISM PROTEIN X"/>
    <property type="match status" value="1"/>
</dbReference>